<name>A0AA39CGB5_9EURO</name>
<evidence type="ECO:0000313" key="8">
    <source>
        <dbReference type="EMBL" id="KAJ9607058.1"/>
    </source>
</evidence>
<dbReference type="PANTHER" id="PTHR43671">
    <property type="entry name" value="SERINE/THREONINE-PROTEIN KINASE NEK"/>
    <property type="match status" value="1"/>
</dbReference>
<dbReference type="GO" id="GO:0005524">
    <property type="term" value="F:ATP binding"/>
    <property type="evidence" value="ECO:0007669"/>
    <property type="project" value="UniProtKB-KW"/>
</dbReference>
<evidence type="ECO:0000256" key="6">
    <source>
        <dbReference type="SAM" id="Coils"/>
    </source>
</evidence>
<dbReference type="Gene3D" id="1.10.510.10">
    <property type="entry name" value="Transferase(Phosphotransferase) domain 1"/>
    <property type="match status" value="1"/>
</dbReference>
<dbReference type="PROSITE" id="PS50011">
    <property type="entry name" value="PROTEIN_KINASE_DOM"/>
    <property type="match status" value="1"/>
</dbReference>
<dbReference type="PANTHER" id="PTHR43671:SF13">
    <property type="entry name" value="SERINE_THREONINE-PROTEIN KINASE NEK2"/>
    <property type="match status" value="1"/>
</dbReference>
<keyword evidence="2" id="KW-0808">Transferase</keyword>
<dbReference type="EMBL" id="JAPDRK010000012">
    <property type="protein sequence ID" value="KAJ9607058.1"/>
    <property type="molecule type" value="Genomic_DNA"/>
</dbReference>
<evidence type="ECO:0000256" key="5">
    <source>
        <dbReference type="ARBA" id="ARBA00022840"/>
    </source>
</evidence>
<evidence type="ECO:0000256" key="1">
    <source>
        <dbReference type="ARBA" id="ARBA00012513"/>
    </source>
</evidence>
<dbReference type="InterPro" id="IPR008271">
    <property type="entry name" value="Ser/Thr_kinase_AS"/>
</dbReference>
<protein>
    <recommendedName>
        <fullName evidence="1">non-specific serine/threonine protein kinase</fullName>
        <ecNumber evidence="1">2.7.11.1</ecNumber>
    </recommendedName>
</protein>
<proteinExistence type="predicted"/>
<feature type="coiled-coil region" evidence="6">
    <location>
        <begin position="269"/>
        <end position="296"/>
    </location>
</feature>
<dbReference type="Gene3D" id="3.30.200.20">
    <property type="entry name" value="Phosphorylase Kinase, domain 1"/>
    <property type="match status" value="1"/>
</dbReference>
<evidence type="ECO:0000313" key="9">
    <source>
        <dbReference type="Proteomes" id="UP001172673"/>
    </source>
</evidence>
<dbReference type="InterPro" id="IPR000719">
    <property type="entry name" value="Prot_kinase_dom"/>
</dbReference>
<dbReference type="Pfam" id="PF00069">
    <property type="entry name" value="Pkinase"/>
    <property type="match status" value="1"/>
</dbReference>
<keyword evidence="4" id="KW-0418">Kinase</keyword>
<evidence type="ECO:0000256" key="3">
    <source>
        <dbReference type="ARBA" id="ARBA00022741"/>
    </source>
</evidence>
<reference evidence="8" key="1">
    <citation type="submission" date="2022-10" db="EMBL/GenBank/DDBJ databases">
        <title>Culturing micro-colonial fungi from biological soil crusts in the Mojave desert and describing Neophaeococcomyces mojavensis, and introducing the new genera and species Taxawa tesnikishii.</title>
        <authorList>
            <person name="Kurbessoian T."/>
            <person name="Stajich J.E."/>
        </authorList>
    </citation>
    <scope>NUCLEOTIDE SEQUENCE</scope>
    <source>
        <strain evidence="8">TK_41</strain>
    </source>
</reference>
<dbReference type="EC" id="2.7.11.1" evidence="1"/>
<evidence type="ECO:0000256" key="4">
    <source>
        <dbReference type="ARBA" id="ARBA00022777"/>
    </source>
</evidence>
<dbReference type="AlphaFoldDB" id="A0AA39CGB5"/>
<dbReference type="SUPFAM" id="SSF56112">
    <property type="entry name" value="Protein kinase-like (PK-like)"/>
    <property type="match status" value="1"/>
</dbReference>
<dbReference type="PROSITE" id="PS00108">
    <property type="entry name" value="PROTEIN_KINASE_ST"/>
    <property type="match status" value="1"/>
</dbReference>
<evidence type="ECO:0000259" key="7">
    <source>
        <dbReference type="PROSITE" id="PS50011"/>
    </source>
</evidence>
<dbReference type="Proteomes" id="UP001172673">
    <property type="component" value="Unassembled WGS sequence"/>
</dbReference>
<dbReference type="SMART" id="SM00220">
    <property type="entry name" value="S_TKc"/>
    <property type="match status" value="1"/>
</dbReference>
<dbReference type="InterPro" id="IPR050660">
    <property type="entry name" value="NEK_Ser/Thr_kinase"/>
</dbReference>
<keyword evidence="6" id="KW-0175">Coiled coil</keyword>
<evidence type="ECO:0000256" key="2">
    <source>
        <dbReference type="ARBA" id="ARBA00022679"/>
    </source>
</evidence>
<keyword evidence="5" id="KW-0067">ATP-binding</keyword>
<keyword evidence="9" id="KW-1185">Reference proteome</keyword>
<comment type="caution">
    <text evidence="8">The sequence shown here is derived from an EMBL/GenBank/DDBJ whole genome shotgun (WGS) entry which is preliminary data.</text>
</comment>
<accession>A0AA39CGB5</accession>
<organism evidence="8 9">
    <name type="scientific">Cladophialophora chaetospira</name>
    <dbReference type="NCBI Taxonomy" id="386627"/>
    <lineage>
        <taxon>Eukaryota</taxon>
        <taxon>Fungi</taxon>
        <taxon>Dikarya</taxon>
        <taxon>Ascomycota</taxon>
        <taxon>Pezizomycotina</taxon>
        <taxon>Eurotiomycetes</taxon>
        <taxon>Chaetothyriomycetidae</taxon>
        <taxon>Chaetothyriales</taxon>
        <taxon>Herpotrichiellaceae</taxon>
        <taxon>Cladophialophora</taxon>
    </lineage>
</organism>
<feature type="domain" description="Protein kinase" evidence="7">
    <location>
        <begin position="9"/>
        <end position="346"/>
    </location>
</feature>
<sequence>MDKDEDAEWECTDLLGKGAFGMVGKWRRFNKDGKVVETLAVKQFDCTQWDEDCDGNPGIPAEAALATNLMHQGCKNVAKVKFMRFFDTSQPKFRLYLEFCEKGTLKDLVRQYQEKGRKADRRVHIPEAFIWQAFWDFADCYYHMATFKLDSALMTTRAPEDYFLLHLDLKDANVLLAEPPPDRLLPYPMLKVADFGMAEYTNRWDPNNSYKWKNNGTICWMPPLYRAPKEQYDANRYGDRWRDRVLGSSTRAYTVKHNLWQMAACIYGLMELTVDNRKLERLMHEAERDERRLKRNGYSILDTYHHRHYSKELCYLVEDCLRIRPQDRPGPDELRHKIKKNLLPYLQRFTKDGTWDRLY</sequence>
<keyword evidence="3" id="KW-0547">Nucleotide-binding</keyword>
<dbReference type="GO" id="GO:0004674">
    <property type="term" value="F:protein serine/threonine kinase activity"/>
    <property type="evidence" value="ECO:0007669"/>
    <property type="project" value="UniProtKB-EC"/>
</dbReference>
<dbReference type="InterPro" id="IPR011009">
    <property type="entry name" value="Kinase-like_dom_sf"/>
</dbReference>
<gene>
    <name evidence="8" type="ORF">H2200_008130</name>
</gene>